<sequence length="421" mass="49468">MSFLDECVKHLYITLTGIEPATNQTHVKIHSRYFERLGDLSFPLLWKNWLSVIKDKPAHDQETILNYKLKQTENDQAFSKIIDILKNLVKVEKIEIIDNHAHIFLDRFFVYKSNMKDLFNENRPHGKYELFNKHIELEIDENIEQNDINNLNLSLLRLYILKSVTANLLKLTTSEKVSGNATTIYLSLNRKNKNPHITCGPVINKNGVKDMEYLASDLFKRRAIDMEMVARHRYRVSANYNSDVVKYFYKLGVSSVTVELLSNKPHKPIKVSLKCLSDVNKGPSFIFYNCARLAVLLKEFDKNVEKGIYPKLPEIEDVDFSLLNQPEEWELFYGYILQFPNVVKNCIRDIEKEFLNVQNLITYLCNMCSVYSVYYRRIRILTNPREHLFSVLHSRIYLLKSLQYVFHKALEILNIDPIEEM</sequence>
<accession>A0A6J2YFW3</accession>
<dbReference type="SUPFAM" id="SSF47323">
    <property type="entry name" value="Anticodon-binding domain of a subclass of class I aminoacyl-tRNA synthetases"/>
    <property type="match status" value="1"/>
</dbReference>
<dbReference type="RefSeq" id="XP_030762211.1">
    <property type="nucleotide sequence ID" value="XM_030906351.1"/>
</dbReference>
<dbReference type="GO" id="GO:0004814">
    <property type="term" value="F:arginine-tRNA ligase activity"/>
    <property type="evidence" value="ECO:0007669"/>
    <property type="project" value="InterPro"/>
</dbReference>
<dbReference type="GO" id="GO:0000049">
    <property type="term" value="F:tRNA binding"/>
    <property type="evidence" value="ECO:0007669"/>
    <property type="project" value="TreeGrafter"/>
</dbReference>
<evidence type="ECO:0000313" key="2">
    <source>
        <dbReference type="Proteomes" id="UP000504635"/>
    </source>
</evidence>
<dbReference type="GO" id="GO:0106217">
    <property type="term" value="P:tRNA C3-cytosine methylation"/>
    <property type="evidence" value="ECO:0007669"/>
    <property type="project" value="TreeGrafter"/>
</dbReference>
<gene>
    <name evidence="3" type="primary">LOC115887025</name>
</gene>
<dbReference type="GeneID" id="115887025"/>
<dbReference type="InterPro" id="IPR037380">
    <property type="entry name" value="DALRD3"/>
</dbReference>
<name>A0A6J2YFW3_SITOR</name>
<dbReference type="Gene3D" id="1.10.730.10">
    <property type="entry name" value="Isoleucyl-tRNA Synthetase, Domain 1"/>
    <property type="match status" value="1"/>
</dbReference>
<dbReference type="AlphaFoldDB" id="A0A6J2YFW3"/>
<dbReference type="GO" id="GO:0005524">
    <property type="term" value="F:ATP binding"/>
    <property type="evidence" value="ECO:0007669"/>
    <property type="project" value="InterPro"/>
</dbReference>
<dbReference type="PANTHER" id="PTHR16043:SF1">
    <property type="entry name" value="DALR ANTICODON-BINDING DOMAIN-CONTAINING PROTEIN 3"/>
    <property type="match status" value="1"/>
</dbReference>
<dbReference type="SMART" id="SM00836">
    <property type="entry name" value="DALR_1"/>
    <property type="match status" value="1"/>
</dbReference>
<dbReference type="OrthoDB" id="9990834at2759"/>
<keyword evidence="2" id="KW-1185">Reference proteome</keyword>
<dbReference type="InParanoid" id="A0A6J2YFW3"/>
<feature type="domain" description="DALR anticodon binding" evidence="1">
    <location>
        <begin position="286"/>
        <end position="421"/>
    </location>
</feature>
<dbReference type="InterPro" id="IPR009080">
    <property type="entry name" value="tRNAsynth_Ia_anticodon-bd"/>
</dbReference>
<organism evidence="2 3">
    <name type="scientific">Sitophilus oryzae</name>
    <name type="common">Rice weevil</name>
    <name type="synonym">Curculio oryzae</name>
    <dbReference type="NCBI Taxonomy" id="7048"/>
    <lineage>
        <taxon>Eukaryota</taxon>
        <taxon>Metazoa</taxon>
        <taxon>Ecdysozoa</taxon>
        <taxon>Arthropoda</taxon>
        <taxon>Hexapoda</taxon>
        <taxon>Insecta</taxon>
        <taxon>Pterygota</taxon>
        <taxon>Neoptera</taxon>
        <taxon>Endopterygota</taxon>
        <taxon>Coleoptera</taxon>
        <taxon>Polyphaga</taxon>
        <taxon>Cucujiformia</taxon>
        <taxon>Curculionidae</taxon>
        <taxon>Dryophthorinae</taxon>
        <taxon>Sitophilus</taxon>
    </lineage>
</organism>
<dbReference type="PANTHER" id="PTHR16043">
    <property type="entry name" value="DALRD3 PROTEIN"/>
    <property type="match status" value="1"/>
</dbReference>
<reference evidence="3" key="1">
    <citation type="submission" date="2025-08" db="UniProtKB">
        <authorList>
            <consortium name="RefSeq"/>
        </authorList>
    </citation>
    <scope>IDENTIFICATION</scope>
    <source>
        <tissue evidence="3">Gonads</tissue>
    </source>
</reference>
<dbReference type="FunCoup" id="A0A6J2YFW3">
    <property type="interactions" value="20"/>
</dbReference>
<dbReference type="Proteomes" id="UP000504635">
    <property type="component" value="Unplaced"/>
</dbReference>
<dbReference type="GO" id="GO:0006420">
    <property type="term" value="P:arginyl-tRNA aminoacylation"/>
    <property type="evidence" value="ECO:0007669"/>
    <property type="project" value="InterPro"/>
</dbReference>
<evidence type="ECO:0000313" key="3">
    <source>
        <dbReference type="RefSeq" id="XP_030762211.1"/>
    </source>
</evidence>
<dbReference type="Pfam" id="PF05746">
    <property type="entry name" value="DALR_1"/>
    <property type="match status" value="1"/>
</dbReference>
<protein>
    <submittedName>
        <fullName evidence="3">DALR anticodon-binding domain-containing protein 3</fullName>
    </submittedName>
</protein>
<dbReference type="KEGG" id="soy:115887025"/>
<proteinExistence type="predicted"/>
<evidence type="ECO:0000259" key="1">
    <source>
        <dbReference type="SMART" id="SM00836"/>
    </source>
</evidence>
<dbReference type="InterPro" id="IPR008909">
    <property type="entry name" value="DALR_anticod-bd"/>
</dbReference>